<proteinExistence type="inferred from homology"/>
<feature type="compositionally biased region" description="Basic residues" evidence="2">
    <location>
        <begin position="10"/>
        <end position="21"/>
    </location>
</feature>
<evidence type="ECO:0000313" key="3">
    <source>
        <dbReference type="EMBL" id="KAH7138164.1"/>
    </source>
</evidence>
<protein>
    <submittedName>
        <fullName evidence="3">Translation machinery-associated protein 16</fullName>
    </submittedName>
</protein>
<dbReference type="GO" id="GO:0005634">
    <property type="term" value="C:nucleus"/>
    <property type="evidence" value="ECO:0007669"/>
    <property type="project" value="TreeGrafter"/>
</dbReference>
<evidence type="ECO:0000256" key="2">
    <source>
        <dbReference type="SAM" id="MobiDB-lite"/>
    </source>
</evidence>
<feature type="region of interest" description="Disordered" evidence="2">
    <location>
        <begin position="1"/>
        <end position="41"/>
    </location>
</feature>
<dbReference type="PANTHER" id="PTHR13349:SF2">
    <property type="entry name" value="TRANSLATION MACHINERY-ASSOCIATED PROTEIN 16"/>
    <property type="match status" value="1"/>
</dbReference>
<comment type="similarity">
    <text evidence="1">Belongs to the TMA16 family.</text>
</comment>
<dbReference type="InterPro" id="IPR021346">
    <property type="entry name" value="Tma16"/>
</dbReference>
<name>A0A9P9EJD0_9PLEO</name>
<dbReference type="Pfam" id="PF11176">
    <property type="entry name" value="Tma16"/>
    <property type="match status" value="1"/>
</dbReference>
<dbReference type="AlphaFoldDB" id="A0A9P9EJD0"/>
<feature type="compositionally biased region" description="Basic and acidic residues" evidence="2">
    <location>
        <begin position="27"/>
        <end position="41"/>
    </location>
</feature>
<sequence>MPAISNRFGKVQKHIAKKKGRGTALHENSRDQRRLESASARDDKLNRLAAVREKQNKTYILRTKSFQSYTVEHTLPCTLSEIQRMIEDYLGREDEELSKLQAERRSGRPPSTRETLLKQIQATERGEYASGFWVPDLEDMANLEKLKSWNGQWASLATLKFIRVTKEGERKESIFPPKGQS</sequence>
<dbReference type="Gene3D" id="1.20.1440.170">
    <property type="entry name" value="Translation machinery-associated protein 16-like"/>
    <property type="match status" value="1"/>
</dbReference>
<dbReference type="PANTHER" id="PTHR13349">
    <property type="entry name" value="TRANSLATION MACHINERY-ASSOCIATED PROTEIN 16"/>
    <property type="match status" value="1"/>
</dbReference>
<dbReference type="Proteomes" id="UP000700596">
    <property type="component" value="Unassembled WGS sequence"/>
</dbReference>
<reference evidence="3" key="1">
    <citation type="journal article" date="2021" name="Nat. Commun.">
        <title>Genetic determinants of endophytism in the Arabidopsis root mycobiome.</title>
        <authorList>
            <person name="Mesny F."/>
            <person name="Miyauchi S."/>
            <person name="Thiergart T."/>
            <person name="Pickel B."/>
            <person name="Atanasova L."/>
            <person name="Karlsson M."/>
            <person name="Huettel B."/>
            <person name="Barry K.W."/>
            <person name="Haridas S."/>
            <person name="Chen C."/>
            <person name="Bauer D."/>
            <person name="Andreopoulos W."/>
            <person name="Pangilinan J."/>
            <person name="LaButti K."/>
            <person name="Riley R."/>
            <person name="Lipzen A."/>
            <person name="Clum A."/>
            <person name="Drula E."/>
            <person name="Henrissat B."/>
            <person name="Kohler A."/>
            <person name="Grigoriev I.V."/>
            <person name="Martin F.M."/>
            <person name="Hacquard S."/>
        </authorList>
    </citation>
    <scope>NUCLEOTIDE SEQUENCE</scope>
    <source>
        <strain evidence="3">MPI-CAGE-CH-0243</strain>
    </source>
</reference>
<evidence type="ECO:0000313" key="4">
    <source>
        <dbReference type="Proteomes" id="UP000700596"/>
    </source>
</evidence>
<dbReference type="InterPro" id="IPR038356">
    <property type="entry name" value="Tma16_sf"/>
</dbReference>
<keyword evidence="4" id="KW-1185">Reference proteome</keyword>
<dbReference type="EMBL" id="JAGMWT010000001">
    <property type="protein sequence ID" value="KAH7138164.1"/>
    <property type="molecule type" value="Genomic_DNA"/>
</dbReference>
<accession>A0A9P9EJD0</accession>
<comment type="caution">
    <text evidence="3">The sequence shown here is derived from an EMBL/GenBank/DDBJ whole genome shotgun (WGS) entry which is preliminary data.</text>
</comment>
<dbReference type="OrthoDB" id="270284at2759"/>
<organism evidence="3 4">
    <name type="scientific">Dendryphion nanum</name>
    <dbReference type="NCBI Taxonomy" id="256645"/>
    <lineage>
        <taxon>Eukaryota</taxon>
        <taxon>Fungi</taxon>
        <taxon>Dikarya</taxon>
        <taxon>Ascomycota</taxon>
        <taxon>Pezizomycotina</taxon>
        <taxon>Dothideomycetes</taxon>
        <taxon>Pleosporomycetidae</taxon>
        <taxon>Pleosporales</taxon>
        <taxon>Torulaceae</taxon>
        <taxon>Dendryphion</taxon>
    </lineage>
</organism>
<gene>
    <name evidence="3" type="ORF">B0J11DRAFT_8614</name>
</gene>
<evidence type="ECO:0000256" key="1">
    <source>
        <dbReference type="ARBA" id="ARBA00034127"/>
    </source>
</evidence>